<evidence type="ECO:0000313" key="1">
    <source>
        <dbReference type="EMBL" id="AOW09487.1"/>
    </source>
</evidence>
<evidence type="ECO:0000313" key="2">
    <source>
        <dbReference type="Proteomes" id="UP000175968"/>
    </source>
</evidence>
<dbReference type="EMBL" id="CP017479">
    <property type="protein sequence ID" value="AOW09487.1"/>
    <property type="molecule type" value="Genomic_DNA"/>
</dbReference>
<reference evidence="1 2" key="1">
    <citation type="submission" date="2016-10" db="EMBL/GenBank/DDBJ databases">
        <title>Flavobacterium gilvum sp. nov., isolated from stream water.</title>
        <authorList>
            <person name="Shin S.-K."/>
            <person name="Cho Y.-J."/>
            <person name="Yi H."/>
        </authorList>
    </citation>
    <scope>NUCLEOTIDE SEQUENCE [LARGE SCALE GENOMIC DNA]</scope>
    <source>
        <strain evidence="1 2">EM1308</strain>
    </source>
</reference>
<dbReference type="KEGG" id="fgl:EM308_08240"/>
<dbReference type="Proteomes" id="UP000175968">
    <property type="component" value="Chromosome"/>
</dbReference>
<dbReference type="AlphaFoldDB" id="A0AAC9I4M1"/>
<protein>
    <submittedName>
        <fullName evidence="1">Uncharacterized protein</fullName>
    </submittedName>
</protein>
<sequence length="118" mass="13743">MKKVLEKLAITPEQYESMIWNFYNNWCQSVSITTREYQQVLANSSINAWFRVELTKCEKEFLMLTRHYTNPNVTPKDYSKCYADCAQKLFNIRPMALLNGIVKPKVKGVPAFNALNVN</sequence>
<gene>
    <name evidence="1" type="ORF">EM308_08240</name>
</gene>
<organism evidence="1 2">
    <name type="scientific">Flavobacterium gilvum</name>
    <dbReference type="NCBI Taxonomy" id="1492737"/>
    <lineage>
        <taxon>Bacteria</taxon>
        <taxon>Pseudomonadati</taxon>
        <taxon>Bacteroidota</taxon>
        <taxon>Flavobacteriia</taxon>
        <taxon>Flavobacteriales</taxon>
        <taxon>Flavobacteriaceae</taxon>
        <taxon>Flavobacterium</taxon>
    </lineage>
</organism>
<name>A0AAC9I4M1_9FLAO</name>
<keyword evidence="2" id="KW-1185">Reference proteome</keyword>
<accession>A0AAC9I4M1</accession>
<dbReference type="RefSeq" id="WP_035633716.1">
    <property type="nucleotide sequence ID" value="NZ_CP017479.1"/>
</dbReference>
<proteinExistence type="predicted"/>